<reference evidence="2" key="1">
    <citation type="submission" date="2020-02" db="EMBL/GenBank/DDBJ databases">
        <authorList>
            <person name="Meier V. D."/>
        </authorList>
    </citation>
    <scope>NUCLEOTIDE SEQUENCE</scope>
    <source>
        <strain evidence="2">AVDCRST_MAG89</strain>
    </source>
</reference>
<feature type="non-terminal residue" evidence="2">
    <location>
        <position position="140"/>
    </location>
</feature>
<dbReference type="EMBL" id="CADCTV010000750">
    <property type="protein sequence ID" value="CAA9358649.1"/>
    <property type="molecule type" value="Genomic_DNA"/>
</dbReference>
<feature type="non-terminal residue" evidence="2">
    <location>
        <position position="1"/>
    </location>
</feature>
<evidence type="ECO:0000256" key="1">
    <source>
        <dbReference type="SAM" id="MobiDB-lite"/>
    </source>
</evidence>
<sequence length="140" mass="13639">AAGAHGHRRAGADRAAGGRVPGDVQAGDAGRHPVPDRRVRKGADVAVRVLPGPARGLLRGGGVRRHPGGGHAGHSAAVRARAVGGAGAVRHVGGGRALFGLPHLPGGGGDPRVVPVVRGFGRADHADLPAFPSGAAAGPV</sequence>
<feature type="region of interest" description="Disordered" evidence="1">
    <location>
        <begin position="1"/>
        <end position="74"/>
    </location>
</feature>
<organism evidence="2">
    <name type="scientific">uncultured Gemmatimonadota bacterium</name>
    <dbReference type="NCBI Taxonomy" id="203437"/>
    <lineage>
        <taxon>Bacteria</taxon>
        <taxon>Pseudomonadati</taxon>
        <taxon>Gemmatimonadota</taxon>
        <taxon>environmental samples</taxon>
    </lineage>
</organism>
<gene>
    <name evidence="2" type="ORF">AVDCRST_MAG89-3599</name>
</gene>
<proteinExistence type="predicted"/>
<protein>
    <submittedName>
        <fullName evidence="2">Uncharacterized protein</fullName>
    </submittedName>
</protein>
<feature type="compositionally biased region" description="Basic and acidic residues" evidence="1">
    <location>
        <begin position="29"/>
        <end position="43"/>
    </location>
</feature>
<name>A0A6J4MGC5_9BACT</name>
<dbReference type="AlphaFoldDB" id="A0A6J4MGC5"/>
<feature type="compositionally biased region" description="Low complexity" evidence="1">
    <location>
        <begin position="48"/>
        <end position="57"/>
    </location>
</feature>
<accession>A0A6J4MGC5</accession>
<evidence type="ECO:0000313" key="2">
    <source>
        <dbReference type="EMBL" id="CAA9358649.1"/>
    </source>
</evidence>